<sequence>MTLSSVQRKNVRCLVDVDTRIFSCVVGAFTNIHVHIHLTPRPETTICGSHKELLRAGIEPATPCVAAGCPATASTVQRPINHNTLLSNKYEYKLFRLRIIERVTFRFDPLNTIMRHTLRLFETYIYREYGDVAASTHAALDEESLCDWKLVELFSINILFHKTIRLT</sequence>
<organism evidence="1">
    <name type="scientific">Spodoptera frugiperda</name>
    <name type="common">Fall armyworm</name>
    <dbReference type="NCBI Taxonomy" id="7108"/>
    <lineage>
        <taxon>Eukaryota</taxon>
        <taxon>Metazoa</taxon>
        <taxon>Ecdysozoa</taxon>
        <taxon>Arthropoda</taxon>
        <taxon>Hexapoda</taxon>
        <taxon>Insecta</taxon>
        <taxon>Pterygota</taxon>
        <taxon>Neoptera</taxon>
        <taxon>Endopterygota</taxon>
        <taxon>Lepidoptera</taxon>
        <taxon>Glossata</taxon>
        <taxon>Ditrysia</taxon>
        <taxon>Noctuoidea</taxon>
        <taxon>Noctuidae</taxon>
        <taxon>Amphipyrinae</taxon>
        <taxon>Spodoptera</taxon>
    </lineage>
</organism>
<gene>
    <name evidence="1" type="ORF">SFRICE_026960</name>
</gene>
<protein>
    <submittedName>
        <fullName evidence="1">SFRICE_026960</fullName>
    </submittedName>
</protein>
<evidence type="ECO:0000313" key="1">
    <source>
        <dbReference type="EMBL" id="SOQ51311.1"/>
    </source>
</evidence>
<accession>A0A2H1WE32</accession>
<dbReference type="EMBL" id="ODYU01008041">
    <property type="protein sequence ID" value="SOQ51311.1"/>
    <property type="molecule type" value="Genomic_DNA"/>
</dbReference>
<reference evidence="1" key="1">
    <citation type="submission" date="2016-07" db="EMBL/GenBank/DDBJ databases">
        <authorList>
            <person name="Bretaudeau A."/>
        </authorList>
    </citation>
    <scope>NUCLEOTIDE SEQUENCE</scope>
    <source>
        <strain evidence="1">Rice</strain>
        <tissue evidence="1">Whole body</tissue>
    </source>
</reference>
<proteinExistence type="predicted"/>
<name>A0A2H1WE32_SPOFR</name>
<dbReference type="AlphaFoldDB" id="A0A2H1WE32"/>